<accession>A0A9N9KG26</accession>
<protein>
    <submittedName>
        <fullName evidence="1">17423_t:CDS:1</fullName>
    </submittedName>
</protein>
<reference evidence="1" key="1">
    <citation type="submission" date="2021-06" db="EMBL/GenBank/DDBJ databases">
        <authorList>
            <person name="Kallberg Y."/>
            <person name="Tangrot J."/>
            <person name="Rosling A."/>
        </authorList>
    </citation>
    <scope>NUCLEOTIDE SEQUENCE</scope>
    <source>
        <strain evidence="1">FL966</strain>
    </source>
</reference>
<proteinExistence type="predicted"/>
<name>A0A9N9KG26_9GLOM</name>
<evidence type="ECO:0000313" key="2">
    <source>
        <dbReference type="Proteomes" id="UP000789759"/>
    </source>
</evidence>
<feature type="non-terminal residue" evidence="1">
    <location>
        <position position="1"/>
    </location>
</feature>
<organism evidence="1 2">
    <name type="scientific">Cetraspora pellucida</name>
    <dbReference type="NCBI Taxonomy" id="1433469"/>
    <lineage>
        <taxon>Eukaryota</taxon>
        <taxon>Fungi</taxon>
        <taxon>Fungi incertae sedis</taxon>
        <taxon>Mucoromycota</taxon>
        <taxon>Glomeromycotina</taxon>
        <taxon>Glomeromycetes</taxon>
        <taxon>Diversisporales</taxon>
        <taxon>Gigasporaceae</taxon>
        <taxon>Cetraspora</taxon>
    </lineage>
</organism>
<comment type="caution">
    <text evidence="1">The sequence shown here is derived from an EMBL/GenBank/DDBJ whole genome shotgun (WGS) entry which is preliminary data.</text>
</comment>
<sequence length="54" mass="6086">QKPIFSPSGLKSFAILVFSSTMLSDTLERLDLLTLRDCLPLFSKGFDVDIRSHE</sequence>
<dbReference type="AlphaFoldDB" id="A0A9N9KG26"/>
<gene>
    <name evidence="1" type="ORF">CPELLU_LOCUS20462</name>
</gene>
<dbReference type="EMBL" id="CAJVQA010061611">
    <property type="protein sequence ID" value="CAG8829091.1"/>
    <property type="molecule type" value="Genomic_DNA"/>
</dbReference>
<keyword evidence="2" id="KW-1185">Reference proteome</keyword>
<dbReference type="Proteomes" id="UP000789759">
    <property type="component" value="Unassembled WGS sequence"/>
</dbReference>
<feature type="non-terminal residue" evidence="1">
    <location>
        <position position="54"/>
    </location>
</feature>
<evidence type="ECO:0000313" key="1">
    <source>
        <dbReference type="EMBL" id="CAG8829091.1"/>
    </source>
</evidence>